<dbReference type="Proteomes" id="UP001183202">
    <property type="component" value="Unassembled WGS sequence"/>
</dbReference>
<dbReference type="Pfam" id="PF13847">
    <property type="entry name" value="Methyltransf_31"/>
    <property type="match status" value="1"/>
</dbReference>
<dbReference type="EMBL" id="JAVREJ010000018">
    <property type="protein sequence ID" value="MDT0352449.1"/>
    <property type="molecule type" value="Genomic_DNA"/>
</dbReference>
<proteinExistence type="predicted"/>
<organism evidence="3 4">
    <name type="scientific">Pseudonocardia charpentierae</name>
    <dbReference type="NCBI Taxonomy" id="3075545"/>
    <lineage>
        <taxon>Bacteria</taxon>
        <taxon>Bacillati</taxon>
        <taxon>Actinomycetota</taxon>
        <taxon>Actinomycetes</taxon>
        <taxon>Pseudonocardiales</taxon>
        <taxon>Pseudonocardiaceae</taxon>
        <taxon>Pseudonocardia</taxon>
    </lineage>
</organism>
<dbReference type="GO" id="GO:0032259">
    <property type="term" value="P:methylation"/>
    <property type="evidence" value="ECO:0007669"/>
    <property type="project" value="UniProtKB-KW"/>
</dbReference>
<gene>
    <name evidence="3" type="ORF">RM445_23250</name>
</gene>
<dbReference type="PANTHER" id="PTHR45128:SF1">
    <property type="entry name" value="S-ADENOSYLMETHIONINE-DEPENDENT METHYLTRANSFERASE RV2258C"/>
    <property type="match status" value="1"/>
</dbReference>
<sequence length="360" mass="38762">MAELDGQAVEVFARRLLDVFTGSGLTKLIGLGYRTGLFEAAARGPATSTALADRAGLDERYVREWLGAMVTGGFFKYEPTEGRYTFPAEHAALLTGSGARNAAPVSGLIESFGAVLPELERCFHSGGGVPYSAFRPQFTNDMDDVWRRIYDEHLLTGFLAAVPGLTEQLTAGARVLDLGCGTGHAVNLMAQAYPASRFVGYDIAADAIDAAEQERVAMGLPNARFGVLDVTQLPATPPFDVITVFDAIHDQVAPDVVLRRIHDALRPDGLFVMVDFKFSSHLERNLANPFAPLHYAISVMHCMTVSLAEGGAGLGTVWGEELARTMLAQAGFGSIEVIDAPRPQNCIYISRPVNDETPDK</sequence>
<dbReference type="SUPFAM" id="SSF53335">
    <property type="entry name" value="S-adenosyl-L-methionine-dependent methyltransferases"/>
    <property type="match status" value="1"/>
</dbReference>
<dbReference type="GO" id="GO:0008168">
    <property type="term" value="F:methyltransferase activity"/>
    <property type="evidence" value="ECO:0007669"/>
    <property type="project" value="UniProtKB-KW"/>
</dbReference>
<dbReference type="SUPFAM" id="SSF46785">
    <property type="entry name" value="Winged helix' DNA-binding domain"/>
    <property type="match status" value="1"/>
</dbReference>
<dbReference type="Gene3D" id="1.10.10.10">
    <property type="entry name" value="Winged helix-like DNA-binding domain superfamily/Winged helix DNA-binding domain"/>
    <property type="match status" value="1"/>
</dbReference>
<dbReference type="InterPro" id="IPR053173">
    <property type="entry name" value="SAM-binding_MTase"/>
</dbReference>
<dbReference type="InterPro" id="IPR036390">
    <property type="entry name" value="WH_DNA-bd_sf"/>
</dbReference>
<accession>A0ABU2NIK9</accession>
<evidence type="ECO:0000313" key="4">
    <source>
        <dbReference type="Proteomes" id="UP001183202"/>
    </source>
</evidence>
<evidence type="ECO:0000259" key="2">
    <source>
        <dbReference type="Pfam" id="PF21320"/>
    </source>
</evidence>
<dbReference type="RefSeq" id="WP_311558953.1">
    <property type="nucleotide sequence ID" value="NZ_JAVREJ010000018.1"/>
</dbReference>
<dbReference type="InterPro" id="IPR029063">
    <property type="entry name" value="SAM-dependent_MTases_sf"/>
</dbReference>
<keyword evidence="3" id="KW-0808">Transferase</keyword>
<feature type="domain" description="S-adenosylmethionine-dependent methyltransferase Rv2258c-like winged HTH" evidence="2">
    <location>
        <begin position="25"/>
        <end position="95"/>
    </location>
</feature>
<dbReference type="Pfam" id="PF21320">
    <property type="entry name" value="WHD_Rv2258c"/>
    <property type="match status" value="1"/>
</dbReference>
<dbReference type="CDD" id="cd02440">
    <property type="entry name" value="AdoMet_MTases"/>
    <property type="match status" value="1"/>
</dbReference>
<dbReference type="PANTHER" id="PTHR45128">
    <property type="entry name" value="METHYLTRANSFERASE TYPE 11"/>
    <property type="match status" value="1"/>
</dbReference>
<keyword evidence="3" id="KW-0489">Methyltransferase</keyword>
<evidence type="ECO:0000313" key="3">
    <source>
        <dbReference type="EMBL" id="MDT0352449.1"/>
    </source>
</evidence>
<dbReference type="InterPro" id="IPR048711">
    <property type="entry name" value="WHD_Rv2258c"/>
</dbReference>
<dbReference type="Gene3D" id="3.40.50.150">
    <property type="entry name" value="Vaccinia Virus protein VP39"/>
    <property type="match status" value="1"/>
</dbReference>
<dbReference type="InterPro" id="IPR036388">
    <property type="entry name" value="WH-like_DNA-bd_sf"/>
</dbReference>
<feature type="domain" description="Methyltransferase" evidence="1">
    <location>
        <begin position="170"/>
        <end position="288"/>
    </location>
</feature>
<protein>
    <submittedName>
        <fullName evidence="3">Methyltransferase domain-containing protein</fullName>
    </submittedName>
</protein>
<dbReference type="InterPro" id="IPR025714">
    <property type="entry name" value="Methyltranfer_dom"/>
</dbReference>
<comment type="caution">
    <text evidence="3">The sequence shown here is derived from an EMBL/GenBank/DDBJ whole genome shotgun (WGS) entry which is preliminary data.</text>
</comment>
<name>A0ABU2NIK9_9PSEU</name>
<reference evidence="4" key="1">
    <citation type="submission" date="2023-07" db="EMBL/GenBank/DDBJ databases">
        <title>30 novel species of actinomycetes from the DSMZ collection.</title>
        <authorList>
            <person name="Nouioui I."/>
        </authorList>
    </citation>
    <scope>NUCLEOTIDE SEQUENCE [LARGE SCALE GENOMIC DNA]</scope>
    <source>
        <strain evidence="4">DSM 45834</strain>
    </source>
</reference>
<evidence type="ECO:0000259" key="1">
    <source>
        <dbReference type="Pfam" id="PF13847"/>
    </source>
</evidence>
<keyword evidence="4" id="KW-1185">Reference proteome</keyword>